<reference evidence="1 2" key="1">
    <citation type="submission" date="2016-01" db="EMBL/GenBank/DDBJ databases">
        <authorList>
            <person name="Oliw E.H."/>
        </authorList>
    </citation>
    <scope>NUCLEOTIDE SEQUENCE [LARGE SCALE GENOMIC DNA]</scope>
    <source>
        <strain evidence="1 2">KA00635</strain>
    </source>
</reference>
<dbReference type="InterPro" id="IPR029062">
    <property type="entry name" value="Class_I_gatase-like"/>
</dbReference>
<organism evidence="1 2">
    <name type="scientific">Aerococcus christensenii</name>
    <dbReference type="NCBI Taxonomy" id="87541"/>
    <lineage>
        <taxon>Bacteria</taxon>
        <taxon>Bacillati</taxon>
        <taxon>Bacillota</taxon>
        <taxon>Bacilli</taxon>
        <taxon>Lactobacillales</taxon>
        <taxon>Aerococcaceae</taxon>
        <taxon>Aerococcus</taxon>
    </lineage>
</organism>
<dbReference type="PROSITE" id="PS51273">
    <property type="entry name" value="GATASE_TYPE_1"/>
    <property type="match status" value="1"/>
</dbReference>
<dbReference type="SUPFAM" id="SSF52317">
    <property type="entry name" value="Class I glutamine amidotransferase-like"/>
    <property type="match status" value="1"/>
</dbReference>
<name>A0A133XZF9_9LACT</name>
<dbReference type="AlphaFoldDB" id="A0A133XZF9"/>
<gene>
    <name evidence="1" type="ORF">HMPREF3187_00858</name>
</gene>
<evidence type="ECO:0000313" key="1">
    <source>
        <dbReference type="EMBL" id="KXB36349.1"/>
    </source>
</evidence>
<evidence type="ECO:0000313" key="2">
    <source>
        <dbReference type="Proteomes" id="UP000070422"/>
    </source>
</evidence>
<dbReference type="PATRIC" id="fig|87541.4.peg.850"/>
<dbReference type="OrthoDB" id="9813383at2"/>
<dbReference type="GO" id="GO:0033969">
    <property type="term" value="F:gamma-glutamyl-gamma-aminobutyrate hydrolase activity"/>
    <property type="evidence" value="ECO:0007669"/>
    <property type="project" value="TreeGrafter"/>
</dbReference>
<sequence length="243" mass="27688">MSQKIIGITCSNSPDPHETWDFCKIYVPSSYIEGINQTEALPFLIPIQEDLTLAESYVQKVDALLFTGGQDVHPMFYGQDPLPELQGFSQIRDRWEQTLLQVAIAQHKPILAICRGFQAINVFLGGTLYQDLSYFEHSNRPKVQHVQDNYQIIYPHHSLTIQKPSVLYDLLGQETSRVNSCHHQGIKDLAPGLKAIAWSSDGLIEAFQSSKEYPPILGVQWHPEMMIQHNDEMLPLFQWLADV</sequence>
<dbReference type="RefSeq" id="WP_060936787.1">
    <property type="nucleotide sequence ID" value="NZ_JASOZP010000014.1"/>
</dbReference>
<proteinExistence type="predicted"/>
<dbReference type="InterPro" id="IPR044668">
    <property type="entry name" value="PuuD-like"/>
</dbReference>
<dbReference type="InterPro" id="IPR011697">
    <property type="entry name" value="Peptidase_C26"/>
</dbReference>
<accession>A0A133XZF9</accession>
<protein>
    <submittedName>
        <fullName evidence="1">Peptidase C26</fullName>
    </submittedName>
</protein>
<dbReference type="CDD" id="cd01745">
    <property type="entry name" value="GATase1_2"/>
    <property type="match status" value="1"/>
</dbReference>
<dbReference type="GO" id="GO:0006598">
    <property type="term" value="P:polyamine catabolic process"/>
    <property type="evidence" value="ECO:0007669"/>
    <property type="project" value="TreeGrafter"/>
</dbReference>
<dbReference type="PANTHER" id="PTHR43235">
    <property type="entry name" value="GLUTAMINE AMIDOTRANSFERASE PB2B2.05-RELATED"/>
    <property type="match status" value="1"/>
</dbReference>
<dbReference type="EMBL" id="LSCQ01000043">
    <property type="protein sequence ID" value="KXB36349.1"/>
    <property type="molecule type" value="Genomic_DNA"/>
</dbReference>
<dbReference type="Proteomes" id="UP000070422">
    <property type="component" value="Unassembled WGS sequence"/>
</dbReference>
<dbReference type="GO" id="GO:0005829">
    <property type="term" value="C:cytosol"/>
    <property type="evidence" value="ECO:0007669"/>
    <property type="project" value="TreeGrafter"/>
</dbReference>
<dbReference type="Pfam" id="PF07722">
    <property type="entry name" value="Peptidase_C26"/>
    <property type="match status" value="1"/>
</dbReference>
<dbReference type="Gene3D" id="3.40.50.880">
    <property type="match status" value="1"/>
</dbReference>
<comment type="caution">
    <text evidence="1">The sequence shown here is derived from an EMBL/GenBank/DDBJ whole genome shotgun (WGS) entry which is preliminary data.</text>
</comment>
<dbReference type="PANTHER" id="PTHR43235:SF1">
    <property type="entry name" value="GLUTAMINE AMIDOTRANSFERASE PB2B2.05-RELATED"/>
    <property type="match status" value="1"/>
</dbReference>
<dbReference type="STRING" id="87541.AWM71_00695"/>